<protein>
    <submittedName>
        <fullName evidence="1">EamA family transporter</fullName>
    </submittedName>
</protein>
<dbReference type="InterPro" id="IPR037185">
    <property type="entry name" value="EmrE-like"/>
</dbReference>
<keyword evidence="2" id="KW-1185">Reference proteome</keyword>
<gene>
    <name evidence="1" type="ORF">GWI72_15430</name>
</gene>
<dbReference type="AlphaFoldDB" id="A0A7X5F4L9"/>
<dbReference type="PANTHER" id="PTHR22911:SF103">
    <property type="entry name" value="BLR2811 PROTEIN"/>
    <property type="match status" value="1"/>
</dbReference>
<dbReference type="SUPFAM" id="SSF103481">
    <property type="entry name" value="Multidrug resistance efflux transporter EmrE"/>
    <property type="match status" value="2"/>
</dbReference>
<evidence type="ECO:0000313" key="1">
    <source>
        <dbReference type="EMBL" id="NBN79668.1"/>
    </source>
</evidence>
<dbReference type="InterPro" id="IPR000620">
    <property type="entry name" value="EamA_dom"/>
</dbReference>
<dbReference type="EMBL" id="JAABLQ010000002">
    <property type="protein sequence ID" value="NBN79668.1"/>
    <property type="molecule type" value="Genomic_DNA"/>
</dbReference>
<accession>A0A7X5F4L9</accession>
<comment type="caution">
    <text evidence="1">The sequence shown here is derived from an EMBL/GenBank/DDBJ whole genome shotgun (WGS) entry which is preliminary data.</text>
</comment>
<sequence>MTEPITPLSQPEREAAAERRSQLIAIGMILLTCLCFSILDATAKYLTTYSHLPPLQIVWMRFVSHLVIAFFLFRLWAHPEVFRTDRPWLQFVRGLTMLGTTSFNFLAVQHLQLAETMSIFFAGPIVVTALAGPLLGEWAGIRRWAAIFVGFIGVLIIVQPGSGAMHWAVIYSILSMLCYALYALMTRMLTATNSTIGMLVIPAVISSIAMTGPGLAVWVAPPDLFHWVLLLSTGVWGGLGHWIFIAAHRRAPAPLLAPFTYLQIIWMIGLGFLVFGDVPGSSTLIGASIVVASGLYILYREQVVKKR</sequence>
<dbReference type="Pfam" id="PF00892">
    <property type="entry name" value="EamA"/>
    <property type="match status" value="2"/>
</dbReference>
<dbReference type="RefSeq" id="WP_161677337.1">
    <property type="nucleotide sequence ID" value="NZ_JAABLP010000004.1"/>
</dbReference>
<name>A0A7X5F4L9_9HYPH</name>
<proteinExistence type="predicted"/>
<evidence type="ECO:0000313" key="2">
    <source>
        <dbReference type="Proteomes" id="UP000586722"/>
    </source>
</evidence>
<organism evidence="1 2">
    <name type="scientific">Pannonibacter tanglangensis</name>
    <dbReference type="NCBI Taxonomy" id="2750084"/>
    <lineage>
        <taxon>Bacteria</taxon>
        <taxon>Pseudomonadati</taxon>
        <taxon>Pseudomonadota</taxon>
        <taxon>Alphaproteobacteria</taxon>
        <taxon>Hyphomicrobiales</taxon>
        <taxon>Stappiaceae</taxon>
        <taxon>Pannonibacter</taxon>
    </lineage>
</organism>
<dbReference type="GO" id="GO:0016020">
    <property type="term" value="C:membrane"/>
    <property type="evidence" value="ECO:0007669"/>
    <property type="project" value="InterPro"/>
</dbReference>
<dbReference type="PANTHER" id="PTHR22911">
    <property type="entry name" value="ACYL-MALONYL CONDENSING ENZYME-RELATED"/>
    <property type="match status" value="1"/>
</dbReference>
<dbReference type="Proteomes" id="UP000586722">
    <property type="component" value="Unassembled WGS sequence"/>
</dbReference>
<reference evidence="2" key="1">
    <citation type="submission" date="2020-01" db="EMBL/GenBank/DDBJ databases">
        <authorList>
            <person name="Fang Y."/>
            <person name="Sun R."/>
            <person name="Nie L."/>
            <person name="He J."/>
            <person name="Hao L."/>
            <person name="Wang L."/>
            <person name="Su S."/>
            <person name="Lv E."/>
            <person name="Zhang Z."/>
            <person name="Xie R."/>
            <person name="Liu H."/>
        </authorList>
    </citation>
    <scope>NUCLEOTIDE SEQUENCE [LARGE SCALE GENOMIC DNA]</scope>
    <source>
        <strain evidence="2">XCT-53</strain>
    </source>
</reference>